<sequence length="295" mass="32985">MKTLWVFLLLFVVSWPLALHAGLDGRDKPLVISTILPWGEFLKGICGDDCEVKVLIPPGSTPHTWSPSPNAVKDVQDSSFFVYTDDCLEPWAKEFLAMHRDTGGADWWFRVSSLVGKKCPPDPHLWLDFTFDQEVVSALVKRLSDIMPQYAKSFRKNGQGLIMKLKSLHESYKRSLARCKHKTMVIAGHNAFGYLARAYGLETLSVMGISPDAQITPGSLGRVIAFLRETGAGAVFFDHAVTDRIARTITLETRAKAYRLSPGVSLTRDYFQKGLGFFEIMEENLNALKLGLQCE</sequence>
<keyword evidence="2 4" id="KW-0813">Transport</keyword>
<dbReference type="PRINTS" id="PR00691">
    <property type="entry name" value="ADHESINB"/>
</dbReference>
<dbReference type="GO" id="GO:0030001">
    <property type="term" value="P:metal ion transport"/>
    <property type="evidence" value="ECO:0007669"/>
    <property type="project" value="InterPro"/>
</dbReference>
<evidence type="ECO:0000313" key="5">
    <source>
        <dbReference type="EMBL" id="HFC46864.1"/>
    </source>
</evidence>
<keyword evidence="3" id="KW-0732">Signal</keyword>
<dbReference type="AlphaFoldDB" id="A0A7V2SZ02"/>
<evidence type="ECO:0000256" key="4">
    <source>
        <dbReference type="RuleBase" id="RU003512"/>
    </source>
</evidence>
<proteinExistence type="inferred from homology"/>
<dbReference type="GO" id="GO:0046872">
    <property type="term" value="F:metal ion binding"/>
    <property type="evidence" value="ECO:0007669"/>
    <property type="project" value="InterPro"/>
</dbReference>
<dbReference type="PANTHER" id="PTHR42953:SF3">
    <property type="entry name" value="HIGH-AFFINITY ZINC UPTAKE SYSTEM PROTEIN ZNUA"/>
    <property type="match status" value="1"/>
</dbReference>
<dbReference type="Gene3D" id="3.40.50.1980">
    <property type="entry name" value="Nitrogenase molybdenum iron protein domain"/>
    <property type="match status" value="2"/>
</dbReference>
<dbReference type="InterPro" id="IPR006129">
    <property type="entry name" value="AdhesinB"/>
</dbReference>
<dbReference type="EMBL" id="DRND01000256">
    <property type="protein sequence ID" value="HFC46864.1"/>
    <property type="molecule type" value="Genomic_DNA"/>
</dbReference>
<evidence type="ECO:0008006" key="6">
    <source>
        <dbReference type="Google" id="ProtNLM"/>
    </source>
</evidence>
<dbReference type="InterPro" id="IPR050492">
    <property type="entry name" value="Bact_metal-bind_prot9"/>
</dbReference>
<comment type="similarity">
    <text evidence="1 4">Belongs to the bacterial solute-binding protein 9 family.</text>
</comment>
<reference evidence="5" key="1">
    <citation type="journal article" date="2020" name="mSystems">
        <title>Genome- and Community-Level Interaction Insights into Carbon Utilization and Element Cycling Functions of Hydrothermarchaeota in Hydrothermal Sediment.</title>
        <authorList>
            <person name="Zhou Z."/>
            <person name="Liu Y."/>
            <person name="Xu W."/>
            <person name="Pan J."/>
            <person name="Luo Z.H."/>
            <person name="Li M."/>
        </authorList>
    </citation>
    <scope>NUCLEOTIDE SEQUENCE [LARGE SCALE GENOMIC DNA]</scope>
    <source>
        <strain evidence="5">HyVt-503</strain>
    </source>
</reference>
<dbReference type="PANTHER" id="PTHR42953">
    <property type="entry name" value="HIGH-AFFINITY ZINC UPTAKE SYSTEM PROTEIN ZNUA-RELATED"/>
    <property type="match status" value="1"/>
</dbReference>
<dbReference type="Pfam" id="PF01297">
    <property type="entry name" value="ZnuA"/>
    <property type="match status" value="1"/>
</dbReference>
<evidence type="ECO:0000256" key="3">
    <source>
        <dbReference type="ARBA" id="ARBA00022729"/>
    </source>
</evidence>
<dbReference type="InterPro" id="IPR006127">
    <property type="entry name" value="ZnuA-like"/>
</dbReference>
<gene>
    <name evidence="5" type="ORF">ENJ63_03175</name>
</gene>
<comment type="caution">
    <text evidence="5">The sequence shown here is derived from an EMBL/GenBank/DDBJ whole genome shotgun (WGS) entry which is preliminary data.</text>
</comment>
<protein>
    <recommendedName>
        <fullName evidence="6">Zinc ABC transporter, periplasmic-binding protein ZnuA</fullName>
    </recommendedName>
</protein>
<evidence type="ECO:0000256" key="1">
    <source>
        <dbReference type="ARBA" id="ARBA00011028"/>
    </source>
</evidence>
<name>A0A7V2SZ02_9BACT</name>
<dbReference type="SUPFAM" id="SSF53807">
    <property type="entry name" value="Helical backbone' metal receptor"/>
    <property type="match status" value="1"/>
</dbReference>
<dbReference type="PRINTS" id="PR00690">
    <property type="entry name" value="ADHESNFAMILY"/>
</dbReference>
<accession>A0A7V2SZ02</accession>
<organism evidence="5">
    <name type="scientific">Dissulfuribacter thermophilus</name>
    <dbReference type="NCBI Taxonomy" id="1156395"/>
    <lineage>
        <taxon>Bacteria</taxon>
        <taxon>Pseudomonadati</taxon>
        <taxon>Thermodesulfobacteriota</taxon>
        <taxon>Dissulfuribacteria</taxon>
        <taxon>Dissulfuribacterales</taxon>
        <taxon>Dissulfuribacteraceae</taxon>
        <taxon>Dissulfuribacter</taxon>
    </lineage>
</organism>
<dbReference type="GO" id="GO:0007155">
    <property type="term" value="P:cell adhesion"/>
    <property type="evidence" value="ECO:0007669"/>
    <property type="project" value="InterPro"/>
</dbReference>
<evidence type="ECO:0000256" key="2">
    <source>
        <dbReference type="ARBA" id="ARBA00022448"/>
    </source>
</evidence>
<dbReference type="InterPro" id="IPR006128">
    <property type="entry name" value="Lipoprotein_PsaA-like"/>
</dbReference>
<dbReference type="Proteomes" id="UP000885797">
    <property type="component" value="Unassembled WGS sequence"/>
</dbReference>